<dbReference type="Gene3D" id="3.30.1380.10">
    <property type="match status" value="1"/>
</dbReference>
<organism evidence="11 12">
    <name type="scientific">Arcicella aurantiaca</name>
    <dbReference type="NCBI Taxonomy" id="591202"/>
    <lineage>
        <taxon>Bacteria</taxon>
        <taxon>Pseudomonadati</taxon>
        <taxon>Bacteroidota</taxon>
        <taxon>Cytophagia</taxon>
        <taxon>Cytophagales</taxon>
        <taxon>Flectobacillaceae</taxon>
        <taxon>Arcicella</taxon>
    </lineage>
</organism>
<keyword evidence="3 9" id="KW-0479">Metal-binding</keyword>
<evidence type="ECO:0000256" key="2">
    <source>
        <dbReference type="ARBA" id="ARBA00022670"/>
    </source>
</evidence>
<evidence type="ECO:0000256" key="7">
    <source>
        <dbReference type="ARBA" id="ARBA00023049"/>
    </source>
</evidence>
<evidence type="ECO:0000256" key="6">
    <source>
        <dbReference type="ARBA" id="ARBA00022997"/>
    </source>
</evidence>
<name>A0A316DTK6_9BACT</name>
<dbReference type="PANTHER" id="PTHR43126:SF2">
    <property type="entry name" value="D-ALANYL-D-ALANINE DIPEPTIDASE"/>
    <property type="match status" value="1"/>
</dbReference>
<dbReference type="AlphaFoldDB" id="A0A316DTK6"/>
<keyword evidence="8 10" id="KW-0961">Cell wall biogenesis/degradation</keyword>
<evidence type="ECO:0000256" key="4">
    <source>
        <dbReference type="ARBA" id="ARBA00022801"/>
    </source>
</evidence>
<dbReference type="EMBL" id="QGGO01000024">
    <property type="protein sequence ID" value="PWK21394.1"/>
    <property type="molecule type" value="Genomic_DNA"/>
</dbReference>
<dbReference type="InterPro" id="IPR000755">
    <property type="entry name" value="A_A_dipeptidase"/>
</dbReference>
<protein>
    <recommendedName>
        <fullName evidence="9 10">D-alanyl-D-alanine dipeptidase</fullName>
        <shortName evidence="9 10">D-Ala-D-Ala dipeptidase</shortName>
        <ecNumber evidence="9 10">3.4.13.22</ecNumber>
    </recommendedName>
</protein>
<dbReference type="GO" id="GO:0008237">
    <property type="term" value="F:metallopeptidase activity"/>
    <property type="evidence" value="ECO:0007669"/>
    <property type="project" value="UniProtKB-KW"/>
</dbReference>
<dbReference type="GO" id="GO:0071555">
    <property type="term" value="P:cell wall organization"/>
    <property type="evidence" value="ECO:0007669"/>
    <property type="project" value="UniProtKB-KW"/>
</dbReference>
<evidence type="ECO:0000313" key="11">
    <source>
        <dbReference type="EMBL" id="PWK21394.1"/>
    </source>
</evidence>
<sequence length="237" mass="27431">MKKTSLFLIFSLFSVSVHSHQKVKPKTSKPKQACEYEQKMREQGLVNIQEIDPSILVELKYSTTDNFVGKDVYGCITQCFMQKRPAEMLAKACELLQKKYPNYRLLVYDGGRPVHFQKVLWNSLPQYAPRERSKYVANPSAEGSIHSYGSAVDLTIATTDGLPLDMGTKYDYFGELAYPKKEAYFLKTKKLNEKQINNRLILRSVMKAAGYMPIDYEWWHFNAFSRHTAKANYRIIQ</sequence>
<proteinExistence type="inferred from homology"/>
<evidence type="ECO:0000256" key="5">
    <source>
        <dbReference type="ARBA" id="ARBA00022833"/>
    </source>
</evidence>
<comment type="catalytic activity">
    <reaction evidence="1 9 10">
        <text>D-alanyl-D-alanine + H2O = 2 D-alanine</text>
        <dbReference type="Rhea" id="RHEA:20661"/>
        <dbReference type="ChEBI" id="CHEBI:15377"/>
        <dbReference type="ChEBI" id="CHEBI:57416"/>
        <dbReference type="ChEBI" id="CHEBI:57822"/>
        <dbReference type="EC" id="3.4.13.22"/>
    </reaction>
</comment>
<keyword evidence="5 9" id="KW-0862">Zinc</keyword>
<dbReference type="PIRSF" id="PIRSF026671">
    <property type="entry name" value="AA_dipeptidase"/>
    <property type="match status" value="1"/>
</dbReference>
<evidence type="ECO:0000256" key="3">
    <source>
        <dbReference type="ARBA" id="ARBA00022723"/>
    </source>
</evidence>
<dbReference type="GO" id="GO:0008270">
    <property type="term" value="F:zinc ion binding"/>
    <property type="evidence" value="ECO:0007669"/>
    <property type="project" value="UniProtKB-UniRule"/>
</dbReference>
<dbReference type="Proteomes" id="UP000245489">
    <property type="component" value="Unassembled WGS sequence"/>
</dbReference>
<keyword evidence="7 9" id="KW-0482">Metalloprotease</keyword>
<evidence type="ECO:0000256" key="8">
    <source>
        <dbReference type="ARBA" id="ARBA00023316"/>
    </source>
</evidence>
<feature type="site" description="Transition state stabilizer" evidence="9">
    <location>
        <position position="112"/>
    </location>
</feature>
<dbReference type="RefSeq" id="WP_109744371.1">
    <property type="nucleotide sequence ID" value="NZ_QGGO01000024.1"/>
</dbReference>
<evidence type="ECO:0000256" key="1">
    <source>
        <dbReference type="ARBA" id="ARBA00001362"/>
    </source>
</evidence>
<feature type="binding site" evidence="9">
    <location>
        <position position="220"/>
    </location>
    <ligand>
        <name>Zn(2+)</name>
        <dbReference type="ChEBI" id="CHEBI:29105"/>
        <note>catalytic</note>
    </ligand>
</feature>
<comment type="function">
    <text evidence="9 10">Catalyzes hydrolysis of the D-alanyl-D-alanine dipeptide.</text>
</comment>
<evidence type="ECO:0000256" key="10">
    <source>
        <dbReference type="PIRNR" id="PIRNR026671"/>
    </source>
</evidence>
<dbReference type="InterPro" id="IPR009045">
    <property type="entry name" value="Zn_M74/Hedgehog-like"/>
</dbReference>
<dbReference type="OrthoDB" id="9801430at2"/>
<reference evidence="11 12" key="1">
    <citation type="submission" date="2018-05" db="EMBL/GenBank/DDBJ databases">
        <title>Genomic Encyclopedia of Archaeal and Bacterial Type Strains, Phase II (KMG-II): from individual species to whole genera.</title>
        <authorList>
            <person name="Goeker M."/>
        </authorList>
    </citation>
    <scope>NUCLEOTIDE SEQUENCE [LARGE SCALE GENOMIC DNA]</scope>
    <source>
        <strain evidence="11 12">DSM 22214</strain>
    </source>
</reference>
<dbReference type="SUPFAM" id="SSF55166">
    <property type="entry name" value="Hedgehog/DD-peptidase"/>
    <property type="match status" value="1"/>
</dbReference>
<dbReference type="GO" id="GO:0006508">
    <property type="term" value="P:proteolysis"/>
    <property type="evidence" value="ECO:0007669"/>
    <property type="project" value="UniProtKB-KW"/>
</dbReference>
<feature type="active site" description="Proton donor/acceptor" evidence="9">
    <location>
        <position position="217"/>
    </location>
</feature>
<dbReference type="HAMAP" id="MF_01924">
    <property type="entry name" value="A_A_dipeptidase"/>
    <property type="match status" value="1"/>
</dbReference>
<dbReference type="PANTHER" id="PTHR43126">
    <property type="entry name" value="D-ALANYL-D-ALANINE DIPEPTIDASE"/>
    <property type="match status" value="1"/>
</dbReference>
<evidence type="ECO:0000256" key="9">
    <source>
        <dbReference type="HAMAP-Rule" id="MF_01924"/>
    </source>
</evidence>
<keyword evidence="6 9" id="KW-0224">Dipeptidase</keyword>
<comment type="caution">
    <text evidence="11">The sequence shown here is derived from an EMBL/GenBank/DDBJ whole genome shotgun (WGS) entry which is preliminary data.</text>
</comment>
<comment type="similarity">
    <text evidence="9 10">Belongs to the peptidase M15D family.</text>
</comment>
<gene>
    <name evidence="11" type="ORF">LV89_03687</name>
</gene>
<evidence type="ECO:0000313" key="12">
    <source>
        <dbReference type="Proteomes" id="UP000245489"/>
    </source>
</evidence>
<accession>A0A316DTK6</accession>
<dbReference type="EC" id="3.4.13.22" evidence="9 10"/>
<dbReference type="Pfam" id="PF01427">
    <property type="entry name" value="Peptidase_M15"/>
    <property type="match status" value="1"/>
</dbReference>
<dbReference type="GO" id="GO:0160237">
    <property type="term" value="F:D-Ala-D-Ala dipeptidase activity"/>
    <property type="evidence" value="ECO:0007669"/>
    <property type="project" value="UniProtKB-EC"/>
</dbReference>
<keyword evidence="2 9" id="KW-0645">Protease</keyword>
<dbReference type="CDD" id="cd14840">
    <property type="entry name" value="D-Ala-D-Ala_dipeptidase_Aad"/>
    <property type="match status" value="1"/>
</dbReference>
<feature type="binding site" evidence="9">
    <location>
        <position position="146"/>
    </location>
    <ligand>
        <name>Zn(2+)</name>
        <dbReference type="ChEBI" id="CHEBI:29105"/>
        <note>catalytic</note>
    </ligand>
</feature>
<comment type="cofactor">
    <cofactor evidence="9">
        <name>Zn(2+)</name>
        <dbReference type="ChEBI" id="CHEBI:29105"/>
    </cofactor>
    <text evidence="9">Binds 1 zinc ion per subunit.</text>
</comment>
<keyword evidence="12" id="KW-1185">Reference proteome</keyword>
<keyword evidence="4 9" id="KW-0378">Hydrolase</keyword>
<feature type="binding site" evidence="9">
    <location>
        <position position="153"/>
    </location>
    <ligand>
        <name>Zn(2+)</name>
        <dbReference type="ChEBI" id="CHEBI:29105"/>
        <note>catalytic</note>
    </ligand>
</feature>